<evidence type="ECO:0000313" key="2">
    <source>
        <dbReference type="EMBL" id="PRY60173.1"/>
    </source>
</evidence>
<sequence>MNATHSANSGHDTDAAMDARAALEQAQGANLSSDRDRRVHGFALAGFGLVMAAFLALSQYFDGRAGTIVLGFYVVALFLLAAWQKRAAGTVPLGSRQLGWVGMGLSVLFMLASIIWLNIRQGDNRAAGIGEQPDAWWAYALAAVVTALPLLVTGALVARGGRR</sequence>
<dbReference type="Proteomes" id="UP000237822">
    <property type="component" value="Unassembled WGS sequence"/>
</dbReference>
<gene>
    <name evidence="2" type="ORF">BCF74_108119</name>
</gene>
<dbReference type="OrthoDB" id="4966757at2"/>
<dbReference type="EMBL" id="PVTI01000008">
    <property type="protein sequence ID" value="PRY60173.1"/>
    <property type="molecule type" value="Genomic_DNA"/>
</dbReference>
<accession>A0A2T0UQI5</accession>
<evidence type="ECO:0000313" key="3">
    <source>
        <dbReference type="Proteomes" id="UP000237822"/>
    </source>
</evidence>
<dbReference type="AlphaFoldDB" id="A0A2T0UQI5"/>
<reference evidence="2 3" key="1">
    <citation type="submission" date="2018-03" db="EMBL/GenBank/DDBJ databases">
        <title>Genomic Encyclopedia of Archaeal and Bacterial Type Strains, Phase II (KMG-II): from individual species to whole genera.</title>
        <authorList>
            <person name="Goeker M."/>
        </authorList>
    </citation>
    <scope>NUCLEOTIDE SEQUENCE [LARGE SCALE GENOMIC DNA]</scope>
    <source>
        <strain evidence="2 3">ATCC BAA-1496</strain>
    </source>
</reference>
<dbReference type="RefSeq" id="WP_106297206.1">
    <property type="nucleotide sequence ID" value="NZ_PVTI01000008.1"/>
</dbReference>
<feature type="transmembrane region" description="Helical" evidence="1">
    <location>
        <begin position="136"/>
        <end position="158"/>
    </location>
</feature>
<keyword evidence="1" id="KW-0472">Membrane</keyword>
<keyword evidence="1" id="KW-0812">Transmembrane</keyword>
<name>A0A2T0UQI5_9MICO</name>
<keyword evidence="3" id="KW-1185">Reference proteome</keyword>
<feature type="transmembrane region" description="Helical" evidence="1">
    <location>
        <begin position="41"/>
        <end position="61"/>
    </location>
</feature>
<evidence type="ECO:0000256" key="1">
    <source>
        <dbReference type="SAM" id="Phobius"/>
    </source>
</evidence>
<feature type="transmembrane region" description="Helical" evidence="1">
    <location>
        <begin position="67"/>
        <end position="85"/>
    </location>
</feature>
<protein>
    <submittedName>
        <fullName evidence="2">Uncharacterized protein</fullName>
    </submittedName>
</protein>
<proteinExistence type="predicted"/>
<comment type="caution">
    <text evidence="2">The sequence shown here is derived from an EMBL/GenBank/DDBJ whole genome shotgun (WGS) entry which is preliminary data.</text>
</comment>
<keyword evidence="1" id="KW-1133">Transmembrane helix</keyword>
<organism evidence="2 3">
    <name type="scientific">Knoellia remsis</name>
    <dbReference type="NCBI Taxonomy" id="407159"/>
    <lineage>
        <taxon>Bacteria</taxon>
        <taxon>Bacillati</taxon>
        <taxon>Actinomycetota</taxon>
        <taxon>Actinomycetes</taxon>
        <taxon>Micrococcales</taxon>
        <taxon>Intrasporangiaceae</taxon>
        <taxon>Knoellia</taxon>
    </lineage>
</organism>
<feature type="transmembrane region" description="Helical" evidence="1">
    <location>
        <begin position="97"/>
        <end position="116"/>
    </location>
</feature>